<name>A0AAD6J659_DREDA</name>
<evidence type="ECO:0000259" key="2">
    <source>
        <dbReference type="Pfam" id="PF18388"/>
    </source>
</evidence>
<feature type="compositionally biased region" description="Pro residues" evidence="1">
    <location>
        <begin position="22"/>
        <end position="31"/>
    </location>
</feature>
<feature type="domain" description="Atg29 N-terminal" evidence="2">
    <location>
        <begin position="74"/>
        <end position="100"/>
    </location>
</feature>
<dbReference type="AlphaFoldDB" id="A0AAD6J659"/>
<feature type="region of interest" description="Disordered" evidence="1">
    <location>
        <begin position="112"/>
        <end position="427"/>
    </location>
</feature>
<comment type="caution">
    <text evidence="3">The sequence shown here is derived from an EMBL/GenBank/DDBJ whole genome shotgun (WGS) entry which is preliminary data.</text>
</comment>
<feature type="compositionally biased region" description="Polar residues" evidence="1">
    <location>
        <begin position="238"/>
        <end position="258"/>
    </location>
</feature>
<feature type="region of interest" description="Disordered" evidence="1">
    <location>
        <begin position="1"/>
        <end position="71"/>
    </location>
</feature>
<dbReference type="InterPro" id="IPR040666">
    <property type="entry name" value="Atg29_N"/>
</dbReference>
<feature type="compositionally biased region" description="Polar residues" evidence="1">
    <location>
        <begin position="197"/>
        <end position="230"/>
    </location>
</feature>
<protein>
    <recommendedName>
        <fullName evidence="2">Atg29 N-terminal domain-containing protein</fullName>
    </recommendedName>
</protein>
<feature type="compositionally biased region" description="Acidic residues" evidence="1">
    <location>
        <begin position="416"/>
        <end position="425"/>
    </location>
</feature>
<proteinExistence type="predicted"/>
<evidence type="ECO:0000313" key="3">
    <source>
        <dbReference type="EMBL" id="KAJ6264214.1"/>
    </source>
</evidence>
<feature type="compositionally biased region" description="Basic and acidic residues" evidence="1">
    <location>
        <begin position="357"/>
        <end position="368"/>
    </location>
</feature>
<dbReference type="InterPro" id="IPR039362">
    <property type="entry name" value="ATG29_sf"/>
</dbReference>
<feature type="compositionally biased region" description="Polar residues" evidence="1">
    <location>
        <begin position="52"/>
        <end position="62"/>
    </location>
</feature>
<keyword evidence="4" id="KW-1185">Reference proteome</keyword>
<dbReference type="Pfam" id="PF18388">
    <property type="entry name" value="ATG29_N"/>
    <property type="match status" value="1"/>
</dbReference>
<dbReference type="Proteomes" id="UP001221413">
    <property type="component" value="Unassembled WGS sequence"/>
</dbReference>
<feature type="compositionally biased region" description="Low complexity" evidence="1">
    <location>
        <begin position="259"/>
        <end position="284"/>
    </location>
</feature>
<feature type="compositionally biased region" description="Polar residues" evidence="1">
    <location>
        <begin position="113"/>
        <end position="122"/>
    </location>
</feature>
<reference evidence="3" key="1">
    <citation type="submission" date="2023-01" db="EMBL/GenBank/DDBJ databases">
        <title>The chitinases involved in constricting ring structure development in the nematode-trapping fungus Drechslerella dactyloides.</title>
        <authorList>
            <person name="Wang R."/>
            <person name="Zhang L."/>
            <person name="Tang P."/>
            <person name="Li S."/>
            <person name="Liang L."/>
        </authorList>
    </citation>
    <scope>NUCLEOTIDE SEQUENCE</scope>
    <source>
        <strain evidence="3">YMF1.00031</strain>
    </source>
</reference>
<dbReference type="EMBL" id="JAQGDS010000001">
    <property type="protein sequence ID" value="KAJ6264214.1"/>
    <property type="molecule type" value="Genomic_DNA"/>
</dbReference>
<organism evidence="3 4">
    <name type="scientific">Drechslerella dactyloides</name>
    <name type="common">Nematode-trapping fungus</name>
    <name type="synonym">Arthrobotrys dactyloides</name>
    <dbReference type="NCBI Taxonomy" id="74499"/>
    <lineage>
        <taxon>Eukaryota</taxon>
        <taxon>Fungi</taxon>
        <taxon>Dikarya</taxon>
        <taxon>Ascomycota</taxon>
        <taxon>Pezizomycotina</taxon>
        <taxon>Orbiliomycetes</taxon>
        <taxon>Orbiliales</taxon>
        <taxon>Orbiliaceae</taxon>
        <taxon>Drechslerella</taxon>
    </lineage>
</organism>
<feature type="compositionally biased region" description="Low complexity" evidence="1">
    <location>
        <begin position="180"/>
        <end position="193"/>
    </location>
</feature>
<feature type="compositionally biased region" description="Polar residues" evidence="1">
    <location>
        <begin position="159"/>
        <end position="178"/>
    </location>
</feature>
<feature type="compositionally biased region" description="Low complexity" evidence="1">
    <location>
        <begin position="385"/>
        <end position="398"/>
    </location>
</feature>
<evidence type="ECO:0000313" key="4">
    <source>
        <dbReference type="Proteomes" id="UP001221413"/>
    </source>
</evidence>
<gene>
    <name evidence="3" type="ORF">Dda_0357</name>
</gene>
<accession>A0AAD6J659</accession>
<dbReference type="Gene3D" id="1.10.10.2570">
    <property type="match status" value="1"/>
</dbReference>
<evidence type="ECO:0000256" key="1">
    <source>
        <dbReference type="SAM" id="MobiDB-lite"/>
    </source>
</evidence>
<sequence length="440" mass="46870">MPLENVPRPPYPTATTAFADLPGPPLPPVPSTPTLAASRQITPGTTMPAGGQTISRRGTPSAGTPPEQPPEVKYTVFLRLPFPRNDFVDPPPVAWLYERELSQVRAQLRKVGTTGTPLNSPGTPVPGANGQRALSAAGAEISRPSSAVANRPVMGGTPMSRTSSRNVPVQPVTSNSEDQAAAVAASTAGVVAAPPLSNGNGSVPMSRTPSASTARAPPTQSSQYFPTTPTLAGLDLYSLQQQPGEYQLASSPNGLTDLSPTPIRRSPSPSSSSSHSSRSSDVSSAVGTEHDENPKMRPMKRKAPRSYHGPKAPGTAPIQRPLKQQRHQQQQQQRHHQQQQHQQTSKPPFRRPLRNHPRADTAGRERAMRVGTSRIDMKIPPGEQSSAGSGFSRSASSRITLCPIAEHPHREANPALDDDYQMEDDGAQKAAQAWEVLSAI</sequence>